<dbReference type="Proteomes" id="UP000255326">
    <property type="component" value="Unassembled WGS sequence"/>
</dbReference>
<evidence type="ECO:0000259" key="9">
    <source>
        <dbReference type="Pfam" id="PF13614"/>
    </source>
</evidence>
<dbReference type="PANTHER" id="PTHR32309">
    <property type="entry name" value="TYROSINE-PROTEIN KINASE"/>
    <property type="match status" value="1"/>
</dbReference>
<gene>
    <name evidence="10" type="ORF">DFR59_102334</name>
</gene>
<evidence type="ECO:0000256" key="7">
    <source>
        <dbReference type="ARBA" id="ARBA00023137"/>
    </source>
</evidence>
<dbReference type="EMBL" id="QQAY01000002">
    <property type="protein sequence ID" value="RDI45702.1"/>
    <property type="molecule type" value="Genomic_DNA"/>
</dbReference>
<evidence type="ECO:0000256" key="4">
    <source>
        <dbReference type="ARBA" id="ARBA00022741"/>
    </source>
</evidence>
<feature type="domain" description="AAA" evidence="9">
    <location>
        <begin position="58"/>
        <end position="191"/>
    </location>
</feature>
<dbReference type="RefSeq" id="WP_114744524.1">
    <property type="nucleotide sequence ID" value="NZ_QQAY01000002.1"/>
</dbReference>
<keyword evidence="4" id="KW-0547">Nucleotide-binding</keyword>
<dbReference type="Gene3D" id="3.40.50.300">
    <property type="entry name" value="P-loop containing nucleotide triphosphate hydrolases"/>
    <property type="match status" value="1"/>
</dbReference>
<protein>
    <recommendedName>
        <fullName evidence="2">non-specific protein-tyrosine kinase</fullName>
        <ecNumber evidence="2">2.7.10.2</ecNumber>
    </recommendedName>
</protein>
<reference evidence="10 11" key="1">
    <citation type="submission" date="2018-07" db="EMBL/GenBank/DDBJ databases">
        <title>Genomic Encyclopedia of Type Strains, Phase IV (KMG-IV): sequencing the most valuable type-strain genomes for metagenomic binning, comparative biology and taxonomic classification.</title>
        <authorList>
            <person name="Goeker M."/>
        </authorList>
    </citation>
    <scope>NUCLEOTIDE SEQUENCE [LARGE SCALE GENOMIC DNA]</scope>
    <source>
        <strain evidence="10 11">DSM 25281</strain>
    </source>
</reference>
<evidence type="ECO:0000256" key="1">
    <source>
        <dbReference type="ARBA" id="ARBA00007316"/>
    </source>
</evidence>
<dbReference type="SUPFAM" id="SSF52540">
    <property type="entry name" value="P-loop containing nucleoside triphosphate hydrolases"/>
    <property type="match status" value="1"/>
</dbReference>
<name>A0A370GPQ7_9BACI</name>
<keyword evidence="11" id="KW-1185">Reference proteome</keyword>
<dbReference type="CDD" id="cd05387">
    <property type="entry name" value="BY-kinase"/>
    <property type="match status" value="1"/>
</dbReference>
<dbReference type="GO" id="GO:0004715">
    <property type="term" value="F:non-membrane spanning protein tyrosine kinase activity"/>
    <property type="evidence" value="ECO:0007669"/>
    <property type="project" value="UniProtKB-EC"/>
</dbReference>
<evidence type="ECO:0000256" key="8">
    <source>
        <dbReference type="ARBA" id="ARBA00051245"/>
    </source>
</evidence>
<dbReference type="InterPro" id="IPR027417">
    <property type="entry name" value="P-loop_NTPase"/>
</dbReference>
<dbReference type="Pfam" id="PF13614">
    <property type="entry name" value="AAA_31"/>
    <property type="match status" value="1"/>
</dbReference>
<evidence type="ECO:0000256" key="2">
    <source>
        <dbReference type="ARBA" id="ARBA00011903"/>
    </source>
</evidence>
<dbReference type="InterPro" id="IPR050445">
    <property type="entry name" value="Bact_polysacc_biosynth/exp"/>
</dbReference>
<comment type="similarity">
    <text evidence="1">Belongs to the CpsD/CapB family.</text>
</comment>
<accession>A0A370GPQ7</accession>
<dbReference type="InterPro" id="IPR005702">
    <property type="entry name" value="Wzc-like_C"/>
</dbReference>
<dbReference type="GO" id="GO:0005886">
    <property type="term" value="C:plasma membrane"/>
    <property type="evidence" value="ECO:0007669"/>
    <property type="project" value="TreeGrafter"/>
</dbReference>
<dbReference type="NCBIfam" id="TIGR01007">
    <property type="entry name" value="eps_fam"/>
    <property type="match status" value="1"/>
</dbReference>
<evidence type="ECO:0000313" key="11">
    <source>
        <dbReference type="Proteomes" id="UP000255326"/>
    </source>
</evidence>
<sequence>MIINKKKLKNENTKSKLITYLHPDSIISEQYRTILTNIKFAMPEKQSCAFVITSPGKGEGKSTSAANLAVSMAQQKKKVLLIDGNLRDPMLHTILNIPNTTGLTDVLTGRVTLEEARFRTEIGRLEVLTSGTIPYNPVELLGSQLLKDLLHRALQLYDIVLIDSPSVSEVTDTKLLANQSNGVIVVINRSKTKIKKAIEMKKELEFAKAKFIGVILHD</sequence>
<proteinExistence type="inferred from homology"/>
<evidence type="ECO:0000313" key="10">
    <source>
        <dbReference type="EMBL" id="RDI45702.1"/>
    </source>
</evidence>
<comment type="catalytic activity">
    <reaction evidence="8">
        <text>L-tyrosyl-[protein] + ATP = O-phospho-L-tyrosyl-[protein] + ADP + H(+)</text>
        <dbReference type="Rhea" id="RHEA:10596"/>
        <dbReference type="Rhea" id="RHEA-COMP:10136"/>
        <dbReference type="Rhea" id="RHEA-COMP:20101"/>
        <dbReference type="ChEBI" id="CHEBI:15378"/>
        <dbReference type="ChEBI" id="CHEBI:30616"/>
        <dbReference type="ChEBI" id="CHEBI:46858"/>
        <dbReference type="ChEBI" id="CHEBI:61978"/>
        <dbReference type="ChEBI" id="CHEBI:456216"/>
        <dbReference type="EC" id="2.7.10.2"/>
    </reaction>
</comment>
<keyword evidence="3" id="KW-0808">Transferase</keyword>
<comment type="caution">
    <text evidence="10">The sequence shown here is derived from an EMBL/GenBank/DDBJ whole genome shotgun (WGS) entry which is preliminary data.</text>
</comment>
<dbReference type="InterPro" id="IPR025669">
    <property type="entry name" value="AAA_dom"/>
</dbReference>
<keyword evidence="6" id="KW-0067">ATP-binding</keyword>
<evidence type="ECO:0000256" key="3">
    <source>
        <dbReference type="ARBA" id="ARBA00022679"/>
    </source>
</evidence>
<dbReference type="OrthoDB" id="9794577at2"/>
<evidence type="ECO:0000256" key="5">
    <source>
        <dbReference type="ARBA" id="ARBA00022777"/>
    </source>
</evidence>
<dbReference type="GO" id="GO:0005524">
    <property type="term" value="F:ATP binding"/>
    <property type="evidence" value="ECO:0007669"/>
    <property type="project" value="UniProtKB-KW"/>
</dbReference>
<dbReference type="EC" id="2.7.10.2" evidence="2"/>
<dbReference type="AlphaFoldDB" id="A0A370GPQ7"/>
<keyword evidence="7" id="KW-0829">Tyrosine-protein kinase</keyword>
<dbReference type="PANTHER" id="PTHR32309:SF13">
    <property type="entry name" value="FERRIC ENTEROBACTIN TRANSPORT PROTEIN FEPE"/>
    <property type="match status" value="1"/>
</dbReference>
<evidence type="ECO:0000256" key="6">
    <source>
        <dbReference type="ARBA" id="ARBA00022840"/>
    </source>
</evidence>
<organism evidence="10 11">
    <name type="scientific">Falsibacillus pallidus</name>
    <dbReference type="NCBI Taxonomy" id="493781"/>
    <lineage>
        <taxon>Bacteria</taxon>
        <taxon>Bacillati</taxon>
        <taxon>Bacillota</taxon>
        <taxon>Bacilli</taxon>
        <taxon>Bacillales</taxon>
        <taxon>Bacillaceae</taxon>
        <taxon>Falsibacillus</taxon>
    </lineage>
</organism>
<keyword evidence="5" id="KW-0418">Kinase</keyword>